<sequence>MELRLSLLSLYRCPHVPGDLLPCCPPPVLPHPRPPAGRPPTGLPRPRLLTPSPLLALREQMPPSRSLILLRRPLADLLPSPRAPGLPLLPWLPPDAAVLFPYPPPPPGAPAVAAPYSVGGHMRLGELSVGSNKFQFG</sequence>
<dbReference type="AlphaFoldDB" id="A0A2I0KUB1"/>
<gene>
    <name evidence="1" type="ORF">CRG98_007688</name>
</gene>
<comment type="caution">
    <text evidence="1">The sequence shown here is derived from an EMBL/GenBank/DDBJ whole genome shotgun (WGS) entry which is preliminary data.</text>
</comment>
<reference evidence="1 2" key="1">
    <citation type="submission" date="2017-11" db="EMBL/GenBank/DDBJ databases">
        <title>De-novo sequencing of pomegranate (Punica granatum L.) genome.</title>
        <authorList>
            <person name="Akparov Z."/>
            <person name="Amiraslanov A."/>
            <person name="Hajiyeva S."/>
            <person name="Abbasov M."/>
            <person name="Kaur K."/>
            <person name="Hamwieh A."/>
            <person name="Solovyev V."/>
            <person name="Salamov A."/>
            <person name="Braich B."/>
            <person name="Kosarev P."/>
            <person name="Mahmoud A."/>
            <person name="Hajiyev E."/>
            <person name="Babayeva S."/>
            <person name="Izzatullayeva V."/>
            <person name="Mammadov A."/>
            <person name="Mammadov A."/>
            <person name="Sharifova S."/>
            <person name="Ojaghi J."/>
            <person name="Eynullazada K."/>
            <person name="Bayramov B."/>
            <person name="Abdulazimova A."/>
            <person name="Shahmuradov I."/>
        </authorList>
    </citation>
    <scope>NUCLEOTIDE SEQUENCE [LARGE SCALE GENOMIC DNA]</scope>
    <source>
        <strain evidence="2">cv. AG2017</strain>
        <tissue evidence="1">Leaf</tissue>
    </source>
</reference>
<keyword evidence="2" id="KW-1185">Reference proteome</keyword>
<dbReference type="EMBL" id="PGOL01000350">
    <property type="protein sequence ID" value="PKI71920.1"/>
    <property type="molecule type" value="Genomic_DNA"/>
</dbReference>
<name>A0A2I0KUB1_PUNGR</name>
<protein>
    <submittedName>
        <fullName evidence="1">Uncharacterized protein</fullName>
    </submittedName>
</protein>
<proteinExistence type="predicted"/>
<accession>A0A2I0KUB1</accession>
<dbReference type="Proteomes" id="UP000233551">
    <property type="component" value="Unassembled WGS sequence"/>
</dbReference>
<evidence type="ECO:0000313" key="2">
    <source>
        <dbReference type="Proteomes" id="UP000233551"/>
    </source>
</evidence>
<organism evidence="1 2">
    <name type="scientific">Punica granatum</name>
    <name type="common">Pomegranate</name>
    <dbReference type="NCBI Taxonomy" id="22663"/>
    <lineage>
        <taxon>Eukaryota</taxon>
        <taxon>Viridiplantae</taxon>
        <taxon>Streptophyta</taxon>
        <taxon>Embryophyta</taxon>
        <taxon>Tracheophyta</taxon>
        <taxon>Spermatophyta</taxon>
        <taxon>Magnoliopsida</taxon>
        <taxon>eudicotyledons</taxon>
        <taxon>Gunneridae</taxon>
        <taxon>Pentapetalae</taxon>
        <taxon>rosids</taxon>
        <taxon>malvids</taxon>
        <taxon>Myrtales</taxon>
        <taxon>Lythraceae</taxon>
        <taxon>Punica</taxon>
    </lineage>
</organism>
<evidence type="ECO:0000313" key="1">
    <source>
        <dbReference type="EMBL" id="PKI71920.1"/>
    </source>
</evidence>